<evidence type="ECO:0000313" key="2">
    <source>
        <dbReference type="EMBL" id="APO76101.1"/>
    </source>
</evidence>
<dbReference type="EMBL" id="CP017241">
    <property type="protein sequence ID" value="APO76101.1"/>
    <property type="molecule type" value="Genomic_DNA"/>
</dbReference>
<feature type="signal peptide" evidence="1">
    <location>
        <begin position="1"/>
        <end position="19"/>
    </location>
</feature>
<proteinExistence type="predicted"/>
<name>A0A1L5P7J3_RHIET</name>
<dbReference type="RefSeq" id="WP_074062340.1">
    <property type="nucleotide sequence ID" value="NZ_CP017241.1"/>
</dbReference>
<evidence type="ECO:0000313" key="3">
    <source>
        <dbReference type="Proteomes" id="UP000185109"/>
    </source>
</evidence>
<gene>
    <name evidence="2" type="ORF">AM571_CH03307</name>
</gene>
<feature type="chain" id="PRO_5012205300" evidence="1">
    <location>
        <begin position="20"/>
        <end position="143"/>
    </location>
</feature>
<keyword evidence="1" id="KW-0732">Signal</keyword>
<dbReference type="Proteomes" id="UP000185109">
    <property type="component" value="Chromosome"/>
</dbReference>
<organism evidence="2 3">
    <name type="scientific">Rhizobium etli 8C-3</name>
    <dbReference type="NCBI Taxonomy" id="538025"/>
    <lineage>
        <taxon>Bacteria</taxon>
        <taxon>Pseudomonadati</taxon>
        <taxon>Pseudomonadota</taxon>
        <taxon>Alphaproteobacteria</taxon>
        <taxon>Hyphomicrobiales</taxon>
        <taxon>Rhizobiaceae</taxon>
        <taxon>Rhizobium/Agrobacterium group</taxon>
        <taxon>Rhizobium</taxon>
    </lineage>
</organism>
<dbReference type="AlphaFoldDB" id="A0A1L5P7J3"/>
<evidence type="ECO:0000256" key="1">
    <source>
        <dbReference type="SAM" id="SignalP"/>
    </source>
</evidence>
<reference evidence="2 3" key="1">
    <citation type="submission" date="2016-09" db="EMBL/GenBank/DDBJ databases">
        <title>The complete genome sequences of Rhizobium gallicum, symbiovars gallicum and phaseoli, symbionts associated to common bean (Phaseolus vulgaris).</title>
        <authorList>
            <person name="Bustos P."/>
            <person name="Santamaria R.I."/>
            <person name="Perez-Carrascal O.M."/>
            <person name="Juarez S."/>
            <person name="Lozano L."/>
            <person name="Martinez-Flores I."/>
            <person name="Martinez-Romero E."/>
            <person name="Cevallos M."/>
            <person name="Romero D."/>
            <person name="Davila G."/>
            <person name="Gonzalez V."/>
        </authorList>
    </citation>
    <scope>NUCLEOTIDE SEQUENCE [LARGE SCALE GENOMIC DNA]</scope>
    <source>
        <strain evidence="2 3">8C-3</strain>
    </source>
</reference>
<accession>A0A1L5P7J3</accession>
<protein>
    <submittedName>
        <fullName evidence="2">Uncharacterized protein</fullName>
    </submittedName>
</protein>
<sequence>MKFVLAALFACGCVSLAEAVEWPPAEDYLNPVASCSVSDDVGNCEYTRTVWGQQYANAIEGNYQGQRNVSFCLSTGCSAAIVENRVLGCAWRHVIIASGHLELDQTDATNLKHFCGPDMLDDAGREAAQAQSKTLLRMLGTVQ</sequence>